<reference evidence="1 2" key="1">
    <citation type="submission" date="2018-12" db="EMBL/GenBank/DDBJ databases">
        <title>Genome sequence and assembly of Colletotrichum trifolii.</title>
        <authorList>
            <person name="Gan P."/>
            <person name="Shirasu K."/>
        </authorList>
    </citation>
    <scope>NUCLEOTIDE SEQUENCE [LARGE SCALE GENOMIC DNA]</scope>
    <source>
        <strain evidence="1 2">543-2</strain>
    </source>
</reference>
<keyword evidence="2" id="KW-1185">Reference proteome</keyword>
<evidence type="ECO:0000313" key="1">
    <source>
        <dbReference type="EMBL" id="TDZ54127.1"/>
    </source>
</evidence>
<gene>
    <name evidence="1" type="ORF">CTRI78_v006524</name>
</gene>
<dbReference type="AlphaFoldDB" id="A0A4R8RNG4"/>
<dbReference type="EMBL" id="RYZW01000062">
    <property type="protein sequence ID" value="TDZ54127.1"/>
    <property type="molecule type" value="Genomic_DNA"/>
</dbReference>
<sequence>MWKTFLVLDKTYLTSQYLQSLLNLSTMNVTTAKGTSLPTEIWTEVLKLVNRETVYALIQPQFIERGANGPVLVYNEVRAKNPCSELRKHFLAQANLSHTDELSSTIRPIQFRALPHANERSTFTLAEDSRRVCLEAPYPGLGALFTQLTIFDIASLLMTPFKACLGSDCFIIDDGDFELVGWRRDFMCAVTAASGTPSGSFTSHGPFLDEYWRRTTQNWPHVHSHWTLHHIHRGLLCFVQRPRQ</sequence>
<organism evidence="1 2">
    <name type="scientific">Colletotrichum trifolii</name>
    <dbReference type="NCBI Taxonomy" id="5466"/>
    <lineage>
        <taxon>Eukaryota</taxon>
        <taxon>Fungi</taxon>
        <taxon>Dikarya</taxon>
        <taxon>Ascomycota</taxon>
        <taxon>Pezizomycotina</taxon>
        <taxon>Sordariomycetes</taxon>
        <taxon>Hypocreomycetidae</taxon>
        <taxon>Glomerellales</taxon>
        <taxon>Glomerellaceae</taxon>
        <taxon>Colletotrichum</taxon>
        <taxon>Colletotrichum orbiculare species complex</taxon>
    </lineage>
</organism>
<dbReference type="Proteomes" id="UP000295703">
    <property type="component" value="Unassembled WGS sequence"/>
</dbReference>
<protein>
    <submittedName>
        <fullName evidence="1">Uncharacterized protein</fullName>
    </submittedName>
</protein>
<proteinExistence type="predicted"/>
<evidence type="ECO:0000313" key="2">
    <source>
        <dbReference type="Proteomes" id="UP000295703"/>
    </source>
</evidence>
<name>A0A4R8RNG4_COLTR</name>
<accession>A0A4R8RNG4</accession>
<comment type="caution">
    <text evidence="1">The sequence shown here is derived from an EMBL/GenBank/DDBJ whole genome shotgun (WGS) entry which is preliminary data.</text>
</comment>